<dbReference type="Gene3D" id="2.130.10.10">
    <property type="entry name" value="YVTN repeat-like/Quinoprotein amine dehydrogenase"/>
    <property type="match status" value="3"/>
</dbReference>
<dbReference type="STRING" id="6183.A0A3Q0KRC6"/>
<evidence type="ECO:0000256" key="1">
    <source>
        <dbReference type="ARBA" id="ARBA00004123"/>
    </source>
</evidence>
<organism evidence="9 10">
    <name type="scientific">Schistosoma mansoni</name>
    <name type="common">Blood fluke</name>
    <dbReference type="NCBI Taxonomy" id="6183"/>
    <lineage>
        <taxon>Eukaryota</taxon>
        <taxon>Metazoa</taxon>
        <taxon>Spiralia</taxon>
        <taxon>Lophotrochozoa</taxon>
        <taxon>Platyhelminthes</taxon>
        <taxon>Trematoda</taxon>
        <taxon>Digenea</taxon>
        <taxon>Strigeidida</taxon>
        <taxon>Schistosomatoidea</taxon>
        <taxon>Schistosomatidae</taxon>
        <taxon>Schistosoma</taxon>
    </lineage>
</organism>
<dbReference type="GO" id="GO:0005669">
    <property type="term" value="C:transcription factor TFIID complex"/>
    <property type="evidence" value="ECO:0007669"/>
    <property type="project" value="TreeGrafter"/>
</dbReference>
<dbReference type="GO" id="GO:0016251">
    <property type="term" value="F:RNA polymerase II general transcription initiation factor activity"/>
    <property type="evidence" value="ECO:0007669"/>
    <property type="project" value="TreeGrafter"/>
</dbReference>
<feature type="repeat" description="WD" evidence="6">
    <location>
        <begin position="563"/>
        <end position="604"/>
    </location>
</feature>
<sequence>MGSNEEILSALKILQKYNLKESELALKQEAGLINEKIAEEFLKFKAQVKDEPENFCANYQSILTFVDSVPDMHKVELSTLLFPIFVHMYLRLVSGNICGEGNFIRFLIMAAKKFLMTFRKYQEDFYQSDINMLSNITSSQHLSTNPLIESFRASEFVVSVSTESYSLLRQFLQDKEMNVIQSILREQLSLEIINGPPRSKLQVDCRRGALFGEARLDANKEPVLYGLLRDPALDLPVEMDADPGFNDIDGSNVDNNEDNGDQSVAKKKKRKDGMMSGSGHSGRPSLSKDVSKSDSNSPALDRIPLPKLRESYIESKQALSREISTLLRNYQQRNPQKSSIGTSTVLYTICNSQAGESTLAIRRGGVTCCSFSDDSSQLAAGFGSGRIRVWSLGPESLRRMLPASELSLLDKDDSRVKTNMLYDENDETHLTRDLLGHLGSVFGVAFSPDRQLIASASSDGTVRLWSTLIWGGALTAWRDHLLPVWCVTWAPTYGHYIATGGADRSAHLYATDHAPDALRVFVGHKGDVTSVCIHPNVNYLATGSADRAVRLFDVRSGKLTRIYTGHKGSVQTLAFSPCGRYLASGGWCGTTCLWDLGSGQQVGQLGGYSASRAPVNQPSNDFDSQEANSDSSQWLTGPVVSLAFCPGNSGRLASGGLEGALRIWNTVSGWSTAVTTPATGNNDDKNSKTNLLALHRFTKQQFVRQNSKNNKSSGVGGHNVLGYYSSATGPDVSDACASEVFFTRRTSVLGLHYVHPYLLLAAGPYNQT</sequence>
<dbReference type="FunCoup" id="A0A3Q0KRC6">
    <property type="interactions" value="1244"/>
</dbReference>
<dbReference type="PROSITE" id="PS50082">
    <property type="entry name" value="WD_REPEATS_2"/>
    <property type="match status" value="3"/>
</dbReference>
<dbReference type="PRINTS" id="PR00320">
    <property type="entry name" value="GPROTEINBRPT"/>
</dbReference>
<feature type="repeat" description="WD" evidence="6">
    <location>
        <begin position="434"/>
        <end position="466"/>
    </location>
</feature>
<evidence type="ECO:0000256" key="3">
    <source>
        <dbReference type="ARBA" id="ARBA00022574"/>
    </source>
</evidence>
<dbReference type="InterPro" id="IPR007582">
    <property type="entry name" value="TFIID_NTD2"/>
</dbReference>
<dbReference type="InterPro" id="IPR001680">
    <property type="entry name" value="WD40_rpt"/>
</dbReference>
<evidence type="ECO:0000256" key="6">
    <source>
        <dbReference type="PROSITE-ProRule" id="PRU00221"/>
    </source>
</evidence>
<dbReference type="AlphaFoldDB" id="A0A3Q0KRC6"/>
<dbReference type="InParanoid" id="A0A3Q0KRC6"/>
<evidence type="ECO:0000256" key="2">
    <source>
        <dbReference type="ARBA" id="ARBA00009435"/>
    </source>
</evidence>
<dbReference type="InterPro" id="IPR015943">
    <property type="entry name" value="WD40/YVTN_repeat-like_dom_sf"/>
</dbReference>
<evidence type="ECO:0000313" key="9">
    <source>
        <dbReference type="Proteomes" id="UP000008854"/>
    </source>
</evidence>
<comment type="similarity">
    <text evidence="2">Belongs to the WD repeat TAF5 family.</text>
</comment>
<dbReference type="SUPFAM" id="SSF50978">
    <property type="entry name" value="WD40 repeat-like"/>
    <property type="match status" value="1"/>
</dbReference>
<keyword evidence="4" id="KW-0677">Repeat</keyword>
<dbReference type="CDD" id="cd08044">
    <property type="entry name" value="TAF5_NTD2"/>
    <property type="match status" value="1"/>
</dbReference>
<dbReference type="Proteomes" id="UP000008854">
    <property type="component" value="Unassembled WGS sequence"/>
</dbReference>
<comment type="subcellular location">
    <subcellularLocation>
        <location evidence="1">Nucleus</location>
    </subcellularLocation>
</comment>
<reference evidence="9" key="1">
    <citation type="journal article" date="2012" name="PLoS Negl. Trop. Dis.">
        <title>A systematically improved high quality genome and transcriptome of the human blood fluke Schistosoma mansoni.</title>
        <authorList>
            <person name="Protasio A.V."/>
            <person name="Tsai I.J."/>
            <person name="Babbage A."/>
            <person name="Nichol S."/>
            <person name="Hunt M."/>
            <person name="Aslett M.A."/>
            <person name="De Silva N."/>
            <person name="Velarde G.S."/>
            <person name="Anderson T.J."/>
            <person name="Clark R.C."/>
            <person name="Davidson C."/>
            <person name="Dillon G.P."/>
            <person name="Holroyd N.E."/>
            <person name="LoVerde P.T."/>
            <person name="Lloyd C."/>
            <person name="McQuillan J."/>
            <person name="Oliveira G."/>
            <person name="Otto T.D."/>
            <person name="Parker-Manuel S.J."/>
            <person name="Quail M.A."/>
            <person name="Wilson R.A."/>
            <person name="Zerlotini A."/>
            <person name="Dunne D.W."/>
            <person name="Berriman M."/>
        </authorList>
    </citation>
    <scope>NUCLEOTIDE SEQUENCE [LARGE SCALE GENOMIC DNA]</scope>
    <source>
        <strain evidence="9">Puerto Rican</strain>
    </source>
</reference>
<dbReference type="InterPro" id="IPR036322">
    <property type="entry name" value="WD40_repeat_dom_sf"/>
</dbReference>
<feature type="domain" description="TFIID subunit TAF5 NTD2" evidence="8">
    <location>
        <begin position="50"/>
        <end position="187"/>
    </location>
</feature>
<dbReference type="InterPro" id="IPR037264">
    <property type="entry name" value="TFIID_NTD2_sf"/>
</dbReference>
<dbReference type="SUPFAM" id="SSF160897">
    <property type="entry name" value="Taf5 N-terminal domain-like"/>
    <property type="match status" value="1"/>
</dbReference>
<evidence type="ECO:0000256" key="4">
    <source>
        <dbReference type="ARBA" id="ARBA00022737"/>
    </source>
</evidence>
<evidence type="ECO:0000259" key="8">
    <source>
        <dbReference type="Pfam" id="PF04494"/>
    </source>
</evidence>
<proteinExistence type="inferred from homology"/>
<evidence type="ECO:0000256" key="7">
    <source>
        <dbReference type="SAM" id="MobiDB-lite"/>
    </source>
</evidence>
<dbReference type="Gene3D" id="1.25.40.500">
    <property type="entry name" value="TFIID subunit TAF5, NTD2 domain"/>
    <property type="match status" value="1"/>
</dbReference>
<protein>
    <submittedName>
        <fullName evidence="10">WD_REPEATS_REGION domain-containing protein</fullName>
    </submittedName>
</protein>
<evidence type="ECO:0000313" key="10">
    <source>
        <dbReference type="WBParaSite" id="Smp_160940.1"/>
    </source>
</evidence>
<dbReference type="PROSITE" id="PS50294">
    <property type="entry name" value="WD_REPEATS_REGION"/>
    <property type="match status" value="3"/>
</dbReference>
<name>A0A3Q0KRC6_SCHMA</name>
<feature type="repeat" description="WD" evidence="6">
    <location>
        <begin position="521"/>
        <end position="562"/>
    </location>
</feature>
<dbReference type="InterPro" id="IPR020472">
    <property type="entry name" value="WD40_PAC1"/>
</dbReference>
<dbReference type="CDD" id="cd00200">
    <property type="entry name" value="WD40"/>
    <property type="match status" value="1"/>
</dbReference>
<dbReference type="WBParaSite" id="Smp_160940.1">
    <property type="protein sequence ID" value="Smp_160940.1"/>
    <property type="gene ID" value="Smp_160940"/>
</dbReference>
<evidence type="ECO:0000256" key="5">
    <source>
        <dbReference type="ARBA" id="ARBA00023242"/>
    </source>
</evidence>
<accession>A0A3Q0KRC6</accession>
<keyword evidence="9" id="KW-1185">Reference proteome</keyword>
<keyword evidence="3 6" id="KW-0853">WD repeat</keyword>
<dbReference type="PANTHER" id="PTHR19879">
    <property type="entry name" value="TRANSCRIPTION INITIATION FACTOR TFIID"/>
    <property type="match status" value="1"/>
</dbReference>
<dbReference type="Pfam" id="PF04494">
    <property type="entry name" value="TFIID_NTD2"/>
    <property type="match status" value="1"/>
</dbReference>
<feature type="region of interest" description="Disordered" evidence="7">
    <location>
        <begin position="238"/>
        <end position="303"/>
    </location>
</feature>
<dbReference type="ExpressionAtlas" id="A0A3Q0KRC6">
    <property type="expression patterns" value="baseline"/>
</dbReference>
<reference evidence="10" key="2">
    <citation type="submission" date="2018-12" db="UniProtKB">
        <authorList>
            <consortium name="WormBaseParasite"/>
        </authorList>
    </citation>
    <scope>IDENTIFICATION</scope>
    <source>
        <strain evidence="10">Puerto Rican</strain>
    </source>
</reference>
<dbReference type="SMART" id="SM00320">
    <property type="entry name" value="WD40"/>
    <property type="match status" value="6"/>
</dbReference>
<keyword evidence="5" id="KW-0539">Nucleus</keyword>
<dbReference type="GO" id="GO:0006367">
    <property type="term" value="P:transcription initiation at RNA polymerase II promoter"/>
    <property type="evidence" value="ECO:0007669"/>
    <property type="project" value="TreeGrafter"/>
</dbReference>
<dbReference type="PANTHER" id="PTHR19879:SF1">
    <property type="entry name" value="CANNONBALL-RELATED"/>
    <property type="match status" value="1"/>
</dbReference>
<dbReference type="Pfam" id="PF00400">
    <property type="entry name" value="WD40"/>
    <property type="match status" value="5"/>
</dbReference>